<feature type="chain" id="PRO_5046456029" evidence="2">
    <location>
        <begin position="18"/>
        <end position="83"/>
    </location>
</feature>
<dbReference type="EMBL" id="BJNE01000003">
    <property type="protein sequence ID" value="GEC11951.1"/>
    <property type="molecule type" value="Genomic_DNA"/>
</dbReference>
<evidence type="ECO:0000313" key="4">
    <source>
        <dbReference type="Proteomes" id="UP000316242"/>
    </source>
</evidence>
<sequence length="83" mass="9077">MITFILALVFAAPSALYATKKFNEASAEHTENVVEPMVARLIEEPRVSSVTGQQSALDATYDPKGSIPLGMIITPEDEEHMTR</sequence>
<proteinExistence type="predicted"/>
<reference evidence="3 4" key="1">
    <citation type="submission" date="2019-06" db="EMBL/GenBank/DDBJ databases">
        <title>Whole genome shotgun sequence of Glutamicibacter nicotianae NBRC 14234.</title>
        <authorList>
            <person name="Hosoyama A."/>
            <person name="Uohara A."/>
            <person name="Ohji S."/>
            <person name="Ichikawa N."/>
        </authorList>
    </citation>
    <scope>NUCLEOTIDE SEQUENCE [LARGE SCALE GENOMIC DNA]</scope>
    <source>
        <strain evidence="3 4">NBRC 14234</strain>
    </source>
</reference>
<gene>
    <name evidence="3" type="ORF">ANI01nite_11540</name>
</gene>
<protein>
    <submittedName>
        <fullName evidence="3">Uncharacterized protein</fullName>
    </submittedName>
</protein>
<organism evidence="3 4">
    <name type="scientific">Glutamicibacter nicotianae</name>
    <name type="common">Arthrobacter nicotianae</name>
    <dbReference type="NCBI Taxonomy" id="37929"/>
    <lineage>
        <taxon>Bacteria</taxon>
        <taxon>Bacillati</taxon>
        <taxon>Actinomycetota</taxon>
        <taxon>Actinomycetes</taxon>
        <taxon>Micrococcales</taxon>
        <taxon>Micrococcaceae</taxon>
        <taxon>Glutamicibacter</taxon>
    </lineage>
</organism>
<evidence type="ECO:0000256" key="2">
    <source>
        <dbReference type="SAM" id="SignalP"/>
    </source>
</evidence>
<dbReference type="Proteomes" id="UP000316242">
    <property type="component" value="Unassembled WGS sequence"/>
</dbReference>
<name>A0ABQ0RKF0_GLUNI</name>
<comment type="caution">
    <text evidence="3">The sequence shown here is derived from an EMBL/GenBank/DDBJ whole genome shotgun (WGS) entry which is preliminary data.</text>
</comment>
<evidence type="ECO:0000256" key="1">
    <source>
        <dbReference type="SAM" id="MobiDB-lite"/>
    </source>
</evidence>
<feature type="region of interest" description="Disordered" evidence="1">
    <location>
        <begin position="61"/>
        <end position="83"/>
    </location>
</feature>
<accession>A0ABQ0RKF0</accession>
<keyword evidence="4" id="KW-1185">Reference proteome</keyword>
<feature type="signal peptide" evidence="2">
    <location>
        <begin position="1"/>
        <end position="17"/>
    </location>
</feature>
<evidence type="ECO:0000313" key="3">
    <source>
        <dbReference type="EMBL" id="GEC11951.1"/>
    </source>
</evidence>
<keyword evidence="2" id="KW-0732">Signal</keyword>